<proteinExistence type="predicted"/>
<dbReference type="AlphaFoldDB" id="A0A4Z1QXE2"/>
<dbReference type="EMBL" id="CP109968">
    <property type="protein sequence ID" value="UYZ06198.1"/>
    <property type="molecule type" value="Genomic_DNA"/>
</dbReference>
<accession>A0A4Z1QXE2</accession>
<reference evidence="1" key="1">
    <citation type="submission" date="2022-10" db="EMBL/GenBank/DDBJ databases">
        <title>Complete genome sequence of Agrobacterium salinitolerans CFBP5507.</title>
        <authorList>
            <person name="Tchabashvili S."/>
            <person name="Yen H.-C."/>
            <person name="Haryono M."/>
            <person name="Lin Y.-C."/>
            <person name="Lai E.-M."/>
            <person name="Kuo C.-H."/>
        </authorList>
    </citation>
    <scope>NUCLEOTIDE SEQUENCE</scope>
    <source>
        <strain evidence="1">CFBP5507</strain>
    </source>
</reference>
<gene>
    <name evidence="1" type="ORF">CFBP5507_07970</name>
</gene>
<dbReference type="KEGG" id="asal:CFBP5507_07970"/>
<dbReference type="RefSeq" id="WP_137410581.1">
    <property type="nucleotide sequence ID" value="NZ_CP109968.1"/>
</dbReference>
<evidence type="ECO:0000313" key="1">
    <source>
        <dbReference type="EMBL" id="UYZ06198.1"/>
    </source>
</evidence>
<sequence>MSAGETIHELERLGSVQDALMKRLEDELREMRAARAEIDAYLQGAIAAKASRTIMLIEARRALEDADSGCPVFNLARYRRPALRTVQ</sequence>
<protein>
    <submittedName>
        <fullName evidence="1">Uncharacterized protein</fullName>
    </submittedName>
</protein>
<dbReference type="Proteomes" id="UP000298735">
    <property type="component" value="Chromosome Circular"/>
</dbReference>
<name>A0A4Z1QXE2_9HYPH</name>
<organism evidence="1 2">
    <name type="scientific">Agrobacterium salinitolerans</name>
    <dbReference type="NCBI Taxonomy" id="1183413"/>
    <lineage>
        <taxon>Bacteria</taxon>
        <taxon>Pseudomonadati</taxon>
        <taxon>Pseudomonadota</taxon>
        <taxon>Alphaproteobacteria</taxon>
        <taxon>Hyphomicrobiales</taxon>
        <taxon>Rhizobiaceae</taxon>
        <taxon>Rhizobium/Agrobacterium group</taxon>
        <taxon>Agrobacterium</taxon>
    </lineage>
</organism>
<evidence type="ECO:0000313" key="2">
    <source>
        <dbReference type="Proteomes" id="UP000298735"/>
    </source>
</evidence>